<comment type="caution">
    <text evidence="1">The sequence shown here is derived from an EMBL/GenBank/DDBJ whole genome shotgun (WGS) entry which is preliminary data.</text>
</comment>
<dbReference type="PANTHER" id="PTHR43712:SF15">
    <property type="entry name" value="MONODICTYPHENONE CLUSTER TRANSCRIPTIONAL COACTIVATOR MDPA"/>
    <property type="match status" value="1"/>
</dbReference>
<evidence type="ECO:0000313" key="2">
    <source>
        <dbReference type="Proteomes" id="UP000829685"/>
    </source>
</evidence>
<gene>
    <name evidence="1" type="ORF">JX265_003588</name>
</gene>
<organism evidence="1 2">
    <name type="scientific">Neoarthrinium moseri</name>
    <dbReference type="NCBI Taxonomy" id="1658444"/>
    <lineage>
        <taxon>Eukaryota</taxon>
        <taxon>Fungi</taxon>
        <taxon>Dikarya</taxon>
        <taxon>Ascomycota</taxon>
        <taxon>Pezizomycotina</taxon>
        <taxon>Sordariomycetes</taxon>
        <taxon>Xylariomycetidae</taxon>
        <taxon>Amphisphaeriales</taxon>
        <taxon>Apiosporaceae</taxon>
        <taxon>Neoarthrinium</taxon>
    </lineage>
</organism>
<dbReference type="Gene3D" id="1.10.10.10">
    <property type="entry name" value="Winged helix-like DNA-binding domain superfamily/Winged helix DNA-binding domain"/>
    <property type="match status" value="1"/>
</dbReference>
<keyword evidence="2" id="KW-1185">Reference proteome</keyword>
<dbReference type="InterPro" id="IPR036390">
    <property type="entry name" value="WH_DNA-bd_sf"/>
</dbReference>
<dbReference type="InterPro" id="IPR036388">
    <property type="entry name" value="WH-like_DNA-bd_sf"/>
</dbReference>
<name>A0A9Q0ASD0_9PEZI</name>
<dbReference type="AlphaFoldDB" id="A0A9Q0ASD0"/>
<dbReference type="EMBL" id="JAFIMR010000006">
    <property type="protein sequence ID" value="KAI1877580.1"/>
    <property type="molecule type" value="Genomic_DNA"/>
</dbReference>
<dbReference type="Proteomes" id="UP000829685">
    <property type="component" value="Unassembled WGS sequence"/>
</dbReference>
<evidence type="ECO:0000313" key="1">
    <source>
        <dbReference type="EMBL" id="KAI1877580.1"/>
    </source>
</evidence>
<dbReference type="SUPFAM" id="SSF46785">
    <property type="entry name" value="Winged helix' DNA-binding domain"/>
    <property type="match status" value="1"/>
</dbReference>
<sequence length="369" mass="40318">MDNLAQLESSTSALATAIQGLALCFQSNDGQGASSIIDPRRTLQVDQARRNVLSIITKIKTLILACIPRTDTVSIKDVADLAHVAESQLRRVIRLTATQGFLREEPHGYIGHTALSEAFFDNPLLLDAAIFMAESAAPAALKMDAPNPDDSEGDNRTAYNLAVGGTKPFHMACQEQPRLSRQYRAYLQYAAGMHVGETLADTLAQFNWSNTRNARELPNFETGVDSDADLPNIQIMPRALGTKQPITDAGLYILHVSSFSLGMIQKELQIHCGVLRANKGIVLIPTAYLLPEPGNICNILPEAIARSRDLGMLQLSNESELEFTELLHLIGTVRNGSGRLAVTRRLVSSNNTVTGLVLEYQAEHINYDL</sequence>
<protein>
    <submittedName>
        <fullName evidence="1">Uncharacterized protein</fullName>
    </submittedName>
</protein>
<reference evidence="1" key="1">
    <citation type="submission" date="2021-03" db="EMBL/GenBank/DDBJ databases">
        <title>Revisited historic fungal species revealed as producer of novel bioactive compounds through whole genome sequencing and comparative genomics.</title>
        <authorList>
            <person name="Vignolle G.A."/>
            <person name="Hochenegger N."/>
            <person name="Mach R.L."/>
            <person name="Mach-Aigner A.R."/>
            <person name="Javad Rahimi M."/>
            <person name="Salim K.A."/>
            <person name="Chan C.M."/>
            <person name="Lim L.B.L."/>
            <person name="Cai F."/>
            <person name="Druzhinina I.S."/>
            <person name="U'Ren J.M."/>
            <person name="Derntl C."/>
        </authorList>
    </citation>
    <scope>NUCLEOTIDE SEQUENCE</scope>
    <source>
        <strain evidence="1">TUCIM 5799</strain>
    </source>
</reference>
<accession>A0A9Q0ASD0</accession>
<proteinExistence type="predicted"/>
<dbReference type="PANTHER" id="PTHR43712">
    <property type="entry name" value="PUTATIVE (AFU_ORTHOLOGUE AFUA_4G14580)-RELATED"/>
    <property type="match status" value="1"/>
</dbReference>